<comment type="subunit">
    <text evidence="15">Component of the Smc5-Smc6 complex.</text>
</comment>
<dbReference type="Pfam" id="PF07574">
    <property type="entry name" value="SMC_Nse1"/>
    <property type="match status" value="1"/>
</dbReference>
<evidence type="ECO:0000256" key="10">
    <source>
        <dbReference type="ARBA" id="ARBA00022786"/>
    </source>
</evidence>
<dbReference type="GeneID" id="9533522"/>
<keyword evidence="6 15" id="KW-0808">Transferase</keyword>
<dbReference type="KEGG" id="val:VDBG_01627"/>
<dbReference type="AlphaFoldDB" id="C9SAU4"/>
<dbReference type="Pfam" id="PF08746">
    <property type="entry name" value="zf-RING-like"/>
    <property type="match status" value="1"/>
</dbReference>
<reference evidence="19" key="1">
    <citation type="journal article" date="2011" name="PLoS Pathog.">
        <title>Comparative genomics yields insights into niche adaptation of plant vascular wilt pathogens.</title>
        <authorList>
            <person name="Klosterman S.J."/>
            <person name="Subbarao K.V."/>
            <person name="Kang S."/>
            <person name="Veronese P."/>
            <person name="Gold S.E."/>
            <person name="Thomma B.P.H.J."/>
            <person name="Chen Z."/>
            <person name="Henrissat B."/>
            <person name="Lee Y.-H."/>
            <person name="Park J."/>
            <person name="Garcia-Pedrajas M.D."/>
            <person name="Barbara D.J."/>
            <person name="Anchieta A."/>
            <person name="de Jonge R."/>
            <person name="Santhanam P."/>
            <person name="Maruthachalam K."/>
            <person name="Atallah Z."/>
            <person name="Amyotte S.G."/>
            <person name="Paz Z."/>
            <person name="Inderbitzin P."/>
            <person name="Hayes R.J."/>
            <person name="Heiman D.I."/>
            <person name="Young S."/>
            <person name="Zeng Q."/>
            <person name="Engels R."/>
            <person name="Galagan J."/>
            <person name="Cuomo C.A."/>
            <person name="Dobinson K.F."/>
            <person name="Ma L.-J."/>
        </authorList>
    </citation>
    <scope>NUCLEOTIDE SEQUENCE [LARGE SCALE GENOMIC DNA]</scope>
    <source>
        <strain evidence="19">VaMs.102 / ATCC MYA-4576 / FGSC 10136</strain>
    </source>
</reference>
<feature type="compositionally biased region" description="Basic and acidic residues" evidence="16">
    <location>
        <begin position="314"/>
        <end position="333"/>
    </location>
</feature>
<dbReference type="OrthoDB" id="185455at2759"/>
<evidence type="ECO:0000259" key="17">
    <source>
        <dbReference type="Pfam" id="PF08746"/>
    </source>
</evidence>
<keyword evidence="11 15" id="KW-0862">Zinc</keyword>
<dbReference type="eggNOG" id="KOG4718">
    <property type="taxonomic scope" value="Eukaryota"/>
</dbReference>
<dbReference type="PANTHER" id="PTHR20973:SF0">
    <property type="entry name" value="NON-STRUCTURAL MAINTENANCE OF CHROMOSOMES ELEMENT 1 HOMOLOG"/>
    <property type="match status" value="1"/>
</dbReference>
<feature type="region of interest" description="Disordered" evidence="16">
    <location>
        <begin position="144"/>
        <end position="183"/>
    </location>
</feature>
<comment type="similarity">
    <text evidence="3 15">Belongs to the NSE1 family.</text>
</comment>
<proteinExistence type="inferred from homology"/>
<comment type="function">
    <text evidence="15">Acts in a DNA repair pathway for removal of UV-induced DNA damage that is distinct from classical nucleotide excision repair and in repair of ionizing radiation damage. Functions in homologous recombination repair of DNA double strand breaks and in recovery of stalled replication forks.</text>
</comment>
<dbReference type="OMA" id="WPGDKFV"/>
<evidence type="ECO:0000256" key="9">
    <source>
        <dbReference type="ARBA" id="ARBA00022771"/>
    </source>
</evidence>
<dbReference type="GO" id="GO:0005634">
    <property type="term" value="C:nucleus"/>
    <property type="evidence" value="ECO:0007669"/>
    <property type="project" value="UniProtKB-SubCell"/>
</dbReference>
<keyword evidence="13 15" id="KW-0234">DNA repair</keyword>
<dbReference type="InterPro" id="IPR013083">
    <property type="entry name" value="Znf_RING/FYVE/PHD"/>
</dbReference>
<dbReference type="STRING" id="526221.C9SAU4"/>
<evidence type="ECO:0000256" key="16">
    <source>
        <dbReference type="SAM" id="MobiDB-lite"/>
    </source>
</evidence>
<keyword evidence="7 15" id="KW-0479">Metal-binding</keyword>
<sequence>MANVALHYRDGNRAFLQAFMARGALTFEDARPILAAIFSADENQLVTEDKVTRQDFDSYVAAATEAISFFDYEIRSSVHQATSKRVFALVNTTSDPTTQLATTYAPDELSFVKRVLDAMFDTYNTPRMECMCLDSMQVIKLARPPKSRHDNPSHHEEAEEENGDGGGATQAQTQTQAPTDKGLKHSEVEAMAAKLVSEGWLEKSREGFYSLSPRALMELRTWLVESFNDAEAAAGDWQRIKFCEACKDIITQGQRCAARDCNMRLHDMCGDAYWRARREKKCPAMRDGLDGGALCWREGDHKQGGLPEGTQAERAPEGERRGRSHEGGGRGQQ</sequence>
<keyword evidence="9 15" id="KW-0863">Zinc-finger</keyword>
<dbReference type="GO" id="GO:0061630">
    <property type="term" value="F:ubiquitin protein ligase activity"/>
    <property type="evidence" value="ECO:0007669"/>
    <property type="project" value="UniProtKB-EC"/>
</dbReference>
<dbReference type="Gene3D" id="3.30.40.10">
    <property type="entry name" value="Zinc/RING finger domain, C3HC4 (zinc finger)"/>
    <property type="match status" value="1"/>
</dbReference>
<keyword evidence="12 15" id="KW-0233">DNA recombination</keyword>
<name>C9SAU4_VERA1</name>
<dbReference type="RefSeq" id="XP_003007439.1">
    <property type="nucleotide sequence ID" value="XM_003007393.1"/>
</dbReference>
<evidence type="ECO:0000256" key="13">
    <source>
        <dbReference type="ARBA" id="ARBA00023204"/>
    </source>
</evidence>
<dbReference type="HOGENOM" id="CLU_045153_0_0_1"/>
<dbReference type="EMBL" id="DS985215">
    <property type="protein sequence ID" value="EEY15518.1"/>
    <property type="molecule type" value="Genomic_DNA"/>
</dbReference>
<dbReference type="Gene3D" id="3.90.1150.220">
    <property type="match status" value="1"/>
</dbReference>
<comment type="catalytic activity">
    <reaction evidence="1 15">
        <text>S-ubiquitinyl-[E2 ubiquitin-conjugating enzyme]-L-cysteine + [acceptor protein]-L-lysine = [E2 ubiquitin-conjugating enzyme]-L-cysteine + N(6)-ubiquitinyl-[acceptor protein]-L-lysine.</text>
        <dbReference type="EC" id="2.3.2.27"/>
    </reaction>
</comment>
<organism evidence="19">
    <name type="scientific">Verticillium alfalfae (strain VaMs.102 / ATCC MYA-4576 / FGSC 10136)</name>
    <name type="common">Verticillium wilt of alfalfa</name>
    <name type="synonym">Verticillium albo-atrum</name>
    <dbReference type="NCBI Taxonomy" id="526221"/>
    <lineage>
        <taxon>Eukaryota</taxon>
        <taxon>Fungi</taxon>
        <taxon>Dikarya</taxon>
        <taxon>Ascomycota</taxon>
        <taxon>Pezizomycotina</taxon>
        <taxon>Sordariomycetes</taxon>
        <taxon>Hypocreomycetidae</taxon>
        <taxon>Glomerellales</taxon>
        <taxon>Plectosphaerellaceae</taxon>
        <taxon>Verticillium</taxon>
    </lineage>
</organism>
<evidence type="ECO:0000256" key="3">
    <source>
        <dbReference type="ARBA" id="ARBA00010258"/>
    </source>
</evidence>
<evidence type="ECO:0000313" key="18">
    <source>
        <dbReference type="EMBL" id="EEY15518.1"/>
    </source>
</evidence>
<keyword evidence="8 15" id="KW-0227">DNA damage</keyword>
<dbReference type="InterPro" id="IPR036388">
    <property type="entry name" value="WH-like_DNA-bd_sf"/>
</dbReference>
<dbReference type="GO" id="GO:0030915">
    <property type="term" value="C:Smc5-Smc6 complex"/>
    <property type="evidence" value="ECO:0007669"/>
    <property type="project" value="UniProtKB-UniRule"/>
</dbReference>
<evidence type="ECO:0000256" key="8">
    <source>
        <dbReference type="ARBA" id="ARBA00022763"/>
    </source>
</evidence>
<evidence type="ECO:0000256" key="1">
    <source>
        <dbReference type="ARBA" id="ARBA00000900"/>
    </source>
</evidence>
<evidence type="ECO:0000256" key="4">
    <source>
        <dbReference type="ARBA" id="ARBA00012483"/>
    </source>
</evidence>
<gene>
    <name evidence="18" type="ORF">VDBG_01627</name>
</gene>
<evidence type="ECO:0000256" key="5">
    <source>
        <dbReference type="ARBA" id="ARBA00019422"/>
    </source>
</evidence>
<dbReference type="GO" id="GO:0000724">
    <property type="term" value="P:double-strand break repair via homologous recombination"/>
    <property type="evidence" value="ECO:0007669"/>
    <property type="project" value="TreeGrafter"/>
</dbReference>
<evidence type="ECO:0000256" key="6">
    <source>
        <dbReference type="ARBA" id="ARBA00022679"/>
    </source>
</evidence>
<dbReference type="CDD" id="cd16493">
    <property type="entry name" value="RING-CH-C4HC3_NSE1"/>
    <property type="match status" value="1"/>
</dbReference>
<accession>C9SAU4</accession>
<keyword evidence="10 15" id="KW-0833">Ubl conjugation pathway</keyword>
<evidence type="ECO:0000256" key="2">
    <source>
        <dbReference type="ARBA" id="ARBA00004123"/>
    </source>
</evidence>
<dbReference type="EC" id="2.3.2.27" evidence="4 15"/>
<dbReference type="PANTHER" id="PTHR20973">
    <property type="entry name" value="NON-SMC ELEMENT 1-RELATED"/>
    <property type="match status" value="1"/>
</dbReference>
<evidence type="ECO:0000256" key="11">
    <source>
        <dbReference type="ARBA" id="ARBA00022833"/>
    </source>
</evidence>
<evidence type="ECO:0000256" key="12">
    <source>
        <dbReference type="ARBA" id="ARBA00023172"/>
    </source>
</evidence>
<feature type="region of interest" description="Disordered" evidence="16">
    <location>
        <begin position="300"/>
        <end position="333"/>
    </location>
</feature>
<keyword evidence="19" id="KW-1185">Reference proteome</keyword>
<feature type="domain" description="Non-structural maintenance of chromosomes element 1 RING C4HC3-type" evidence="17">
    <location>
        <begin position="243"/>
        <end position="284"/>
    </location>
</feature>
<comment type="subcellular location">
    <subcellularLocation>
        <location evidence="2 15">Nucleus</location>
    </subcellularLocation>
</comment>
<keyword evidence="14 15" id="KW-0539">Nucleus</keyword>
<dbReference type="GO" id="GO:0008270">
    <property type="term" value="F:zinc ion binding"/>
    <property type="evidence" value="ECO:0007669"/>
    <property type="project" value="UniProtKB-KW"/>
</dbReference>
<evidence type="ECO:0000256" key="15">
    <source>
        <dbReference type="RuleBase" id="RU368018"/>
    </source>
</evidence>
<evidence type="ECO:0000256" key="7">
    <source>
        <dbReference type="ARBA" id="ARBA00022723"/>
    </source>
</evidence>
<protein>
    <recommendedName>
        <fullName evidence="5 15">Non-structural maintenance of chromosomes element 1 homolog</fullName>
        <ecNumber evidence="4 15">2.3.2.27</ecNumber>
    </recommendedName>
</protein>
<dbReference type="InterPro" id="IPR011513">
    <property type="entry name" value="Nse1"/>
</dbReference>
<evidence type="ECO:0000256" key="14">
    <source>
        <dbReference type="ARBA" id="ARBA00023242"/>
    </source>
</evidence>
<evidence type="ECO:0000313" key="19">
    <source>
        <dbReference type="Proteomes" id="UP000008698"/>
    </source>
</evidence>
<dbReference type="Proteomes" id="UP000008698">
    <property type="component" value="Unassembled WGS sequence"/>
</dbReference>
<dbReference type="Gene3D" id="1.10.10.10">
    <property type="entry name" value="Winged helix-like DNA-binding domain superfamily/Winged helix DNA-binding domain"/>
    <property type="match status" value="1"/>
</dbReference>
<feature type="compositionally biased region" description="Basic and acidic residues" evidence="16">
    <location>
        <begin position="147"/>
        <end position="157"/>
    </location>
</feature>
<dbReference type="InterPro" id="IPR014857">
    <property type="entry name" value="Nse1_RING_C4HC3-type"/>
</dbReference>